<feature type="signal peptide" evidence="2">
    <location>
        <begin position="1"/>
        <end position="23"/>
    </location>
</feature>
<dbReference type="AlphaFoldDB" id="A0A1T3CTC2"/>
<proteinExistence type="predicted"/>
<feature type="region of interest" description="Disordered" evidence="1">
    <location>
        <begin position="318"/>
        <end position="370"/>
    </location>
</feature>
<keyword evidence="2" id="KW-0732">Signal</keyword>
<dbReference type="Pfam" id="PF24320">
    <property type="entry name" value="DUF7492"/>
    <property type="match status" value="1"/>
</dbReference>
<evidence type="ECO:0000313" key="5">
    <source>
        <dbReference type="Proteomes" id="UP000191004"/>
    </source>
</evidence>
<dbReference type="OrthoDB" id="64281at2759"/>
<dbReference type="InterPro" id="IPR055915">
    <property type="entry name" value="DUF7492"/>
</dbReference>
<organism evidence="4 5">
    <name type="scientific">Trichoderma guizhouense</name>
    <dbReference type="NCBI Taxonomy" id="1491466"/>
    <lineage>
        <taxon>Eukaryota</taxon>
        <taxon>Fungi</taxon>
        <taxon>Dikarya</taxon>
        <taxon>Ascomycota</taxon>
        <taxon>Pezizomycotina</taxon>
        <taxon>Sordariomycetes</taxon>
        <taxon>Hypocreomycetidae</taxon>
        <taxon>Hypocreales</taxon>
        <taxon>Hypocreaceae</taxon>
        <taxon>Trichoderma</taxon>
    </lineage>
</organism>
<comment type="caution">
    <text evidence="4">The sequence shown here is derived from an EMBL/GenBank/DDBJ whole genome shotgun (WGS) entry which is preliminary data.</text>
</comment>
<evidence type="ECO:0000256" key="2">
    <source>
        <dbReference type="SAM" id="SignalP"/>
    </source>
</evidence>
<gene>
    <name evidence="4" type="ORF">A0O28_0026310</name>
</gene>
<evidence type="ECO:0000256" key="1">
    <source>
        <dbReference type="SAM" id="MobiDB-lite"/>
    </source>
</evidence>
<dbReference type="EMBL" id="LVVK01000007">
    <property type="protein sequence ID" value="OPB44313.1"/>
    <property type="molecule type" value="Genomic_DNA"/>
</dbReference>
<evidence type="ECO:0000313" key="4">
    <source>
        <dbReference type="EMBL" id="OPB44313.1"/>
    </source>
</evidence>
<feature type="domain" description="DUF7492" evidence="3">
    <location>
        <begin position="22"/>
        <end position="245"/>
    </location>
</feature>
<reference evidence="4 5" key="1">
    <citation type="submission" date="2016-04" db="EMBL/GenBank/DDBJ databases">
        <title>Multiple horizontal gene transfer events from other fungi enriched the ability of the initially mycotrophic fungus Trichoderma (Ascomycota) to feed on dead plant biomass.</title>
        <authorList>
            <person name="Atanasova L."/>
            <person name="Chenthamara K."/>
            <person name="Zhang J."/>
            <person name="Grujic M."/>
            <person name="Henrissat B."/>
            <person name="Kuo A."/>
            <person name="Aertz A."/>
            <person name="Salamov A."/>
            <person name="Lipzen A."/>
            <person name="Labutti K."/>
            <person name="Barry K."/>
            <person name="Miao Y."/>
            <person name="Rahimi M.J."/>
            <person name="Shen Q."/>
            <person name="Grigoriev I.V."/>
            <person name="Kubicek C.P."/>
            <person name="Druzhinina I.S."/>
        </authorList>
    </citation>
    <scope>NUCLEOTIDE SEQUENCE [LARGE SCALE GENOMIC DNA]</scope>
    <source>
        <strain evidence="4 5">NJAU 4742</strain>
    </source>
</reference>
<feature type="chain" id="PRO_5012142724" description="DUF7492 domain-containing protein" evidence="2">
    <location>
        <begin position="24"/>
        <end position="514"/>
    </location>
</feature>
<evidence type="ECO:0000259" key="3">
    <source>
        <dbReference type="Pfam" id="PF24320"/>
    </source>
</evidence>
<feature type="compositionally biased region" description="Low complexity" evidence="1">
    <location>
        <begin position="428"/>
        <end position="446"/>
    </location>
</feature>
<accession>A0A1T3CTC2</accession>
<feature type="region of interest" description="Disordered" evidence="1">
    <location>
        <begin position="463"/>
        <end position="496"/>
    </location>
</feature>
<feature type="region of interest" description="Disordered" evidence="1">
    <location>
        <begin position="428"/>
        <end position="450"/>
    </location>
</feature>
<keyword evidence="5" id="KW-1185">Reference proteome</keyword>
<dbReference type="Proteomes" id="UP000191004">
    <property type="component" value="Unassembled WGS sequence"/>
</dbReference>
<sequence>MAAKPRVGLKAAVVATLATVASGHSWIERAFKVAPNGTMIGAEGYARGWVPRTSTNPPFADSIPQWILPAAGQSAYSGDEVLNKYKMDENPPFPMLEAAPGDHIAIIHLENGHTTLPQNQPKKPLNRGTVFLYGTSQPKESERLFDVHLVWNKAGTGGDGRGVLLATRNYDDGQCYQPNPGPISTERAAKLAPEGANHDIELGCQSTLQLPSDLKPGSIYTIYWYWDWPDLNADNINFAATTNGLYPWAGTFMRGQKDPNGFTMAAIAKNESYASTIDIKITGDSSATHANLMSEFVDNQNIYTKAIKSQMTSNFEVNIDANGDKDSPSAAPSAPAAPVAPSAVAPEPSAVAPQPSPVVPTSPAGNENNVPHTVTRLITQEPSTVWKTLYRTVSADQGPSTSASPTVEQPRPTVIKTVTSHVPVAVAAPTPSTTTTTTTTTSTSTSRVHRPASTVMVTITKYLPNATPPSDSPVEAPTPTLSSSSSSVEPIDNRPTVTPFLPVAARRNWAFGHH</sequence>
<protein>
    <recommendedName>
        <fullName evidence="3">DUF7492 domain-containing protein</fullName>
    </recommendedName>
</protein>
<name>A0A1T3CTC2_9HYPO</name>
<feature type="compositionally biased region" description="Low complexity" evidence="1">
    <location>
        <begin position="328"/>
        <end position="353"/>
    </location>
</feature>